<dbReference type="OrthoDB" id="7984201at2759"/>
<dbReference type="GeneID" id="37080202"/>
<dbReference type="GO" id="GO:0006629">
    <property type="term" value="P:lipid metabolic process"/>
    <property type="evidence" value="ECO:0007669"/>
    <property type="project" value="InterPro"/>
</dbReference>
<sequence length="305" mass="32722">MLLTSIAHGLAAACVATTSFVLPVLAQSACNGQSAYCNRRYSNLTQVGAHDSPFVGPLPQQNQNIDVTAQLDLGIRFLQGQTHQSIDNETILLCHTSCLLEDAGSLEAYLATVKTWLDDNPDEVVTLLLTNGDSLPVDRFAEAFTSAALTDYAFVPKSSPATLAIDAWPTLQELISNGTRLVTFLDYGADTTTVPYILDEFAYFFETPYDVTDASFSSCSIDRPSGASATGRMYIVNHFLDIDILGILIPDRDRAAETNAEAGDGSIGAQADLCLSIYGRLPNVILVDFVDQGQPIAAQSLLNGL</sequence>
<keyword evidence="3" id="KW-1185">Reference proteome</keyword>
<reference evidence="2 3" key="1">
    <citation type="submission" date="2016-12" db="EMBL/GenBank/DDBJ databases">
        <title>The genomes of Aspergillus section Nigri reveals drivers in fungal speciation.</title>
        <authorList>
            <consortium name="DOE Joint Genome Institute"/>
            <person name="Vesth T.C."/>
            <person name="Nybo J."/>
            <person name="Theobald S."/>
            <person name="Brandl J."/>
            <person name="Frisvad J.C."/>
            <person name="Nielsen K.F."/>
            <person name="Lyhne E.K."/>
            <person name="Kogle M.E."/>
            <person name="Kuo A."/>
            <person name="Riley R."/>
            <person name="Clum A."/>
            <person name="Nolan M."/>
            <person name="Lipzen A."/>
            <person name="Salamov A."/>
            <person name="Henrissat B."/>
            <person name="Wiebenga A."/>
            <person name="De Vries R.P."/>
            <person name="Grigoriev I.V."/>
            <person name="Mortensen U.H."/>
            <person name="Andersen M.R."/>
            <person name="Baker S.E."/>
        </authorList>
    </citation>
    <scope>NUCLEOTIDE SEQUENCE [LARGE SCALE GENOMIC DNA]</scope>
    <source>
        <strain evidence="2 3">JOP 1030-1</strain>
    </source>
</reference>
<dbReference type="RefSeq" id="XP_025436033.1">
    <property type="nucleotide sequence ID" value="XM_025578973.1"/>
</dbReference>
<feature type="chain" id="PRO_5016397837" evidence="1">
    <location>
        <begin position="27"/>
        <end position="305"/>
    </location>
</feature>
<dbReference type="SUPFAM" id="SSF51695">
    <property type="entry name" value="PLC-like phosphodiesterases"/>
    <property type="match status" value="1"/>
</dbReference>
<keyword evidence="1" id="KW-0732">Signal</keyword>
<protein>
    <submittedName>
        <fullName evidence="2">PLC-like phosphodiesterase</fullName>
    </submittedName>
</protein>
<dbReference type="PANTHER" id="PTHR13593">
    <property type="match status" value="1"/>
</dbReference>
<dbReference type="InterPro" id="IPR051057">
    <property type="entry name" value="PI-PLC_domain"/>
</dbReference>
<organism evidence="2 3">
    <name type="scientific">Aspergillus saccharolyticus JOP 1030-1</name>
    <dbReference type="NCBI Taxonomy" id="1450539"/>
    <lineage>
        <taxon>Eukaryota</taxon>
        <taxon>Fungi</taxon>
        <taxon>Dikarya</taxon>
        <taxon>Ascomycota</taxon>
        <taxon>Pezizomycotina</taxon>
        <taxon>Eurotiomycetes</taxon>
        <taxon>Eurotiomycetidae</taxon>
        <taxon>Eurotiales</taxon>
        <taxon>Aspergillaceae</taxon>
        <taxon>Aspergillus</taxon>
        <taxon>Aspergillus subgen. Circumdati</taxon>
    </lineage>
</organism>
<dbReference type="Gene3D" id="3.20.20.190">
    <property type="entry name" value="Phosphatidylinositol (PI) phosphodiesterase"/>
    <property type="match status" value="1"/>
</dbReference>
<evidence type="ECO:0000256" key="1">
    <source>
        <dbReference type="SAM" id="SignalP"/>
    </source>
</evidence>
<dbReference type="InterPro" id="IPR017946">
    <property type="entry name" value="PLC-like_Pdiesterase_TIM-brl"/>
</dbReference>
<accession>A0A318ZR18</accession>
<proteinExistence type="predicted"/>
<dbReference type="PANTHER" id="PTHR13593:SF146">
    <property type="entry name" value="PLC-LIKE PHOSPHODIESTERASE"/>
    <property type="match status" value="1"/>
</dbReference>
<dbReference type="Pfam" id="PF26146">
    <property type="entry name" value="PI-PLC_X"/>
    <property type="match status" value="1"/>
</dbReference>
<name>A0A318ZR18_9EURO</name>
<dbReference type="GO" id="GO:0008081">
    <property type="term" value="F:phosphoric diester hydrolase activity"/>
    <property type="evidence" value="ECO:0007669"/>
    <property type="project" value="InterPro"/>
</dbReference>
<feature type="signal peptide" evidence="1">
    <location>
        <begin position="1"/>
        <end position="26"/>
    </location>
</feature>
<gene>
    <name evidence="2" type="ORF">BP01DRAFT_412863</name>
</gene>
<evidence type="ECO:0000313" key="3">
    <source>
        <dbReference type="Proteomes" id="UP000248349"/>
    </source>
</evidence>
<dbReference type="Proteomes" id="UP000248349">
    <property type="component" value="Unassembled WGS sequence"/>
</dbReference>
<dbReference type="EMBL" id="KZ821218">
    <property type="protein sequence ID" value="PYH50051.1"/>
    <property type="molecule type" value="Genomic_DNA"/>
</dbReference>
<dbReference type="AlphaFoldDB" id="A0A318ZR18"/>
<dbReference type="STRING" id="1450539.A0A318ZR18"/>
<evidence type="ECO:0000313" key="2">
    <source>
        <dbReference type="EMBL" id="PYH50051.1"/>
    </source>
</evidence>